<dbReference type="PANTHER" id="PTHR24027">
    <property type="entry name" value="CADHERIN-23"/>
    <property type="match status" value="1"/>
</dbReference>
<keyword evidence="14" id="KW-1185">Reference proteome</keyword>
<dbReference type="OrthoDB" id="6079678at2759"/>
<comment type="caution">
    <text evidence="13">The sequence shown here is derived from an EMBL/GenBank/DDBJ whole genome shotgun (WGS) entry which is preliminary data.</text>
</comment>
<evidence type="ECO:0000256" key="11">
    <source>
        <dbReference type="RuleBase" id="RU004357"/>
    </source>
</evidence>
<organism evidence="13 14">
    <name type="scientific">Scyliorhinus torazame</name>
    <name type="common">Cloudy catshark</name>
    <name type="synonym">Catulus torazame</name>
    <dbReference type="NCBI Taxonomy" id="75743"/>
    <lineage>
        <taxon>Eukaryota</taxon>
        <taxon>Metazoa</taxon>
        <taxon>Chordata</taxon>
        <taxon>Craniata</taxon>
        <taxon>Vertebrata</taxon>
        <taxon>Chondrichthyes</taxon>
        <taxon>Elasmobranchii</taxon>
        <taxon>Galeomorphii</taxon>
        <taxon>Galeoidea</taxon>
        <taxon>Carcharhiniformes</taxon>
        <taxon>Scyliorhinidae</taxon>
        <taxon>Scyliorhinus</taxon>
    </lineage>
</organism>
<keyword evidence="7" id="KW-0130">Cell adhesion</keyword>
<keyword evidence="5" id="KW-0677">Repeat</keyword>
<proteinExistence type="predicted"/>
<dbReference type="GO" id="GO:0007043">
    <property type="term" value="P:cell-cell junction assembly"/>
    <property type="evidence" value="ECO:0007669"/>
    <property type="project" value="TreeGrafter"/>
</dbReference>
<evidence type="ECO:0000256" key="2">
    <source>
        <dbReference type="ARBA" id="ARBA00022475"/>
    </source>
</evidence>
<feature type="non-terminal residue" evidence="13">
    <location>
        <position position="1"/>
    </location>
</feature>
<dbReference type="InterPro" id="IPR027397">
    <property type="entry name" value="Catenin-bd_sf"/>
</dbReference>
<dbReference type="Gene3D" id="4.10.900.10">
    <property type="entry name" value="TCF3-CBD (Catenin binding domain)"/>
    <property type="match status" value="1"/>
</dbReference>
<dbReference type="FunFam" id="4.10.900.10:FF:000001">
    <property type="entry name" value="Cadherin 2"/>
    <property type="match status" value="1"/>
</dbReference>
<evidence type="ECO:0000256" key="4">
    <source>
        <dbReference type="ARBA" id="ARBA00022723"/>
    </source>
</evidence>
<dbReference type="GO" id="GO:0005912">
    <property type="term" value="C:adherens junction"/>
    <property type="evidence" value="ECO:0007669"/>
    <property type="project" value="TreeGrafter"/>
</dbReference>
<dbReference type="Pfam" id="PF01049">
    <property type="entry name" value="CADH_Y-type_LIR"/>
    <property type="match status" value="1"/>
</dbReference>
<keyword evidence="10" id="KW-0325">Glycoprotein</keyword>
<keyword evidence="9" id="KW-0472">Membrane</keyword>
<reference evidence="13 14" key="1">
    <citation type="journal article" date="2018" name="Nat. Ecol. Evol.">
        <title>Shark genomes provide insights into elasmobranch evolution and the origin of vertebrates.</title>
        <authorList>
            <person name="Hara Y"/>
            <person name="Yamaguchi K"/>
            <person name="Onimaru K"/>
            <person name="Kadota M"/>
            <person name="Koyanagi M"/>
            <person name="Keeley SD"/>
            <person name="Tatsumi K"/>
            <person name="Tanaka K"/>
            <person name="Motone F"/>
            <person name="Kageyama Y"/>
            <person name="Nozu R"/>
            <person name="Adachi N"/>
            <person name="Nishimura O"/>
            <person name="Nakagawa R"/>
            <person name="Tanegashima C"/>
            <person name="Kiyatake I"/>
            <person name="Matsumoto R"/>
            <person name="Murakumo K"/>
            <person name="Nishida K"/>
            <person name="Terakita A"/>
            <person name="Kuratani S"/>
            <person name="Sato K"/>
            <person name="Hyodo S Kuraku.S."/>
        </authorList>
    </citation>
    <scope>NUCLEOTIDE SEQUENCE [LARGE SCALE GENOMIC DNA]</scope>
</reference>
<dbReference type="GO" id="GO:0016477">
    <property type="term" value="P:cell migration"/>
    <property type="evidence" value="ECO:0007669"/>
    <property type="project" value="TreeGrafter"/>
</dbReference>
<dbReference type="GO" id="GO:0005509">
    <property type="term" value="F:calcium ion binding"/>
    <property type="evidence" value="ECO:0007669"/>
    <property type="project" value="InterPro"/>
</dbReference>
<accession>A0A401QGB6</accession>
<dbReference type="InterPro" id="IPR039808">
    <property type="entry name" value="Cadherin"/>
</dbReference>
<sequence>GLDAADNDPNAPPYDTALIYDYEGEGSLAETLSSITSLASDSDQDYNYLSDWGPRFKKLADMYGDH</sequence>
<dbReference type="STRING" id="75743.A0A401QGB6"/>
<dbReference type="GO" id="GO:0016342">
    <property type="term" value="C:catenin complex"/>
    <property type="evidence" value="ECO:0007669"/>
    <property type="project" value="TreeGrafter"/>
</dbReference>
<dbReference type="GO" id="GO:0007156">
    <property type="term" value="P:homophilic cell adhesion via plasma membrane adhesion molecules"/>
    <property type="evidence" value="ECO:0007669"/>
    <property type="project" value="InterPro"/>
</dbReference>
<keyword evidence="3" id="KW-0812">Transmembrane</keyword>
<dbReference type="EMBL" id="BFAA01072513">
    <property type="protein sequence ID" value="GCB84419.1"/>
    <property type="molecule type" value="Genomic_DNA"/>
</dbReference>
<evidence type="ECO:0000256" key="8">
    <source>
        <dbReference type="ARBA" id="ARBA00022989"/>
    </source>
</evidence>
<evidence type="ECO:0000256" key="1">
    <source>
        <dbReference type="ARBA" id="ARBA00004251"/>
    </source>
</evidence>
<evidence type="ECO:0000313" key="14">
    <source>
        <dbReference type="Proteomes" id="UP000288216"/>
    </source>
</evidence>
<dbReference type="InterPro" id="IPR000233">
    <property type="entry name" value="Cadherin_Y-type_LIR"/>
</dbReference>
<comment type="subcellular location">
    <subcellularLocation>
        <location evidence="1">Cell membrane</location>
        <topology evidence="1">Single-pass type I membrane protein</topology>
    </subcellularLocation>
</comment>
<evidence type="ECO:0000256" key="9">
    <source>
        <dbReference type="ARBA" id="ARBA00023136"/>
    </source>
</evidence>
<evidence type="ECO:0000313" key="13">
    <source>
        <dbReference type="EMBL" id="GCB84419.1"/>
    </source>
</evidence>
<gene>
    <name evidence="13" type="ORF">scyTo_0025127</name>
</gene>
<keyword evidence="2" id="KW-1003">Cell membrane</keyword>
<dbReference type="GO" id="GO:0045296">
    <property type="term" value="F:cadherin binding"/>
    <property type="evidence" value="ECO:0007669"/>
    <property type="project" value="TreeGrafter"/>
</dbReference>
<keyword evidence="8" id="KW-1133">Transmembrane helix</keyword>
<evidence type="ECO:0000256" key="7">
    <source>
        <dbReference type="ARBA" id="ARBA00022889"/>
    </source>
</evidence>
<comment type="function">
    <text evidence="11">Cadherins are calcium-dependent cell adhesion proteins.</text>
</comment>
<keyword evidence="6" id="KW-0106">Calcium</keyword>
<dbReference type="GO" id="GO:0044331">
    <property type="term" value="P:cell-cell adhesion mediated by cadherin"/>
    <property type="evidence" value="ECO:0007669"/>
    <property type="project" value="TreeGrafter"/>
</dbReference>
<dbReference type="AlphaFoldDB" id="A0A401QGB6"/>
<dbReference type="GO" id="GO:0000902">
    <property type="term" value="P:cell morphogenesis"/>
    <property type="evidence" value="ECO:0007669"/>
    <property type="project" value="TreeGrafter"/>
</dbReference>
<protein>
    <recommendedName>
        <fullName evidence="12">Cadherin Y-type LIR-motif domain-containing protein</fullName>
    </recommendedName>
</protein>
<dbReference type="PANTHER" id="PTHR24027:SF300">
    <property type="entry name" value="CADHERIN-15"/>
    <property type="match status" value="1"/>
</dbReference>
<dbReference type="GO" id="GO:0034332">
    <property type="term" value="P:adherens junction organization"/>
    <property type="evidence" value="ECO:0007669"/>
    <property type="project" value="TreeGrafter"/>
</dbReference>
<name>A0A401QGB6_SCYTO</name>
<evidence type="ECO:0000256" key="10">
    <source>
        <dbReference type="ARBA" id="ARBA00023180"/>
    </source>
</evidence>
<evidence type="ECO:0000256" key="5">
    <source>
        <dbReference type="ARBA" id="ARBA00022737"/>
    </source>
</evidence>
<feature type="domain" description="Cadherin Y-type LIR-motif" evidence="12">
    <location>
        <begin position="5"/>
        <end position="64"/>
    </location>
</feature>
<keyword evidence="4" id="KW-0479">Metal-binding</keyword>
<dbReference type="GO" id="GO:0008013">
    <property type="term" value="F:beta-catenin binding"/>
    <property type="evidence" value="ECO:0007669"/>
    <property type="project" value="TreeGrafter"/>
</dbReference>
<evidence type="ECO:0000259" key="12">
    <source>
        <dbReference type="Pfam" id="PF01049"/>
    </source>
</evidence>
<dbReference type="Proteomes" id="UP000288216">
    <property type="component" value="Unassembled WGS sequence"/>
</dbReference>
<evidence type="ECO:0000256" key="3">
    <source>
        <dbReference type="ARBA" id="ARBA00022692"/>
    </source>
</evidence>
<dbReference type="GO" id="GO:0016339">
    <property type="term" value="P:calcium-dependent cell-cell adhesion via plasma membrane cell adhesion molecules"/>
    <property type="evidence" value="ECO:0007669"/>
    <property type="project" value="TreeGrafter"/>
</dbReference>
<evidence type="ECO:0000256" key="6">
    <source>
        <dbReference type="ARBA" id="ARBA00022837"/>
    </source>
</evidence>